<proteinExistence type="predicted"/>
<accession>A0ABP5R2R6</accession>
<evidence type="ECO:0000313" key="2">
    <source>
        <dbReference type="Proteomes" id="UP001500929"/>
    </source>
</evidence>
<keyword evidence="2" id="KW-1185">Reference proteome</keyword>
<dbReference type="EMBL" id="BAAAQY010000017">
    <property type="protein sequence ID" value="GAA2250088.1"/>
    <property type="molecule type" value="Genomic_DNA"/>
</dbReference>
<dbReference type="RefSeq" id="WP_259481681.1">
    <property type="nucleotide sequence ID" value="NZ_BAAAQY010000017.1"/>
</dbReference>
<sequence length="175" mass="19098">MRQQITEGQLGALYEMDFLTVFGHWENFIEDCTVRMLAGQGCPSYVPTIAAPPKSPSLTAARTRLLNGRRFLLWYDPKVAADRIAGHVTGSPLELALRGAETGIGQMAGVRHAIAHQPQDALASFSTVSAEMVGVVHSSPGDLLRSLDHSDPLNPRRWLRRLTSDLRILGIQATA</sequence>
<name>A0ABP5R2R6_9MICO</name>
<evidence type="ECO:0008006" key="3">
    <source>
        <dbReference type="Google" id="ProtNLM"/>
    </source>
</evidence>
<reference evidence="2" key="1">
    <citation type="journal article" date="2019" name="Int. J. Syst. Evol. Microbiol.">
        <title>The Global Catalogue of Microorganisms (GCM) 10K type strain sequencing project: providing services to taxonomists for standard genome sequencing and annotation.</title>
        <authorList>
            <consortium name="The Broad Institute Genomics Platform"/>
            <consortium name="The Broad Institute Genome Sequencing Center for Infectious Disease"/>
            <person name="Wu L."/>
            <person name="Ma J."/>
        </authorList>
    </citation>
    <scope>NUCLEOTIDE SEQUENCE [LARGE SCALE GENOMIC DNA]</scope>
    <source>
        <strain evidence="2">JCM 16117</strain>
    </source>
</reference>
<evidence type="ECO:0000313" key="1">
    <source>
        <dbReference type="EMBL" id="GAA2250088.1"/>
    </source>
</evidence>
<dbReference type="Proteomes" id="UP001500929">
    <property type="component" value="Unassembled WGS sequence"/>
</dbReference>
<comment type="caution">
    <text evidence="1">The sequence shown here is derived from an EMBL/GenBank/DDBJ whole genome shotgun (WGS) entry which is preliminary data.</text>
</comment>
<organism evidence="1 2">
    <name type="scientific">Herbiconiux moechotypicola</name>
    <dbReference type="NCBI Taxonomy" id="637393"/>
    <lineage>
        <taxon>Bacteria</taxon>
        <taxon>Bacillati</taxon>
        <taxon>Actinomycetota</taxon>
        <taxon>Actinomycetes</taxon>
        <taxon>Micrococcales</taxon>
        <taxon>Microbacteriaceae</taxon>
        <taxon>Herbiconiux</taxon>
    </lineage>
</organism>
<protein>
    <recommendedName>
        <fullName evidence="3">AbiEi antitoxin C-terminal domain-containing protein</fullName>
    </recommendedName>
</protein>
<gene>
    <name evidence="1" type="ORF">GCM10009851_39590</name>
</gene>